<dbReference type="Proteomes" id="UP000226442">
    <property type="component" value="Unassembled WGS sequence"/>
</dbReference>
<feature type="compositionally biased region" description="Low complexity" evidence="1">
    <location>
        <begin position="436"/>
        <end position="450"/>
    </location>
</feature>
<evidence type="ECO:0000256" key="1">
    <source>
        <dbReference type="SAM" id="MobiDB-lite"/>
    </source>
</evidence>
<dbReference type="OrthoDB" id="452859at2"/>
<comment type="caution">
    <text evidence="2">The sequence shown here is derived from an EMBL/GenBank/DDBJ whole genome shotgun (WGS) entry which is preliminary data.</text>
</comment>
<dbReference type="RefSeq" id="WP_096829922.1">
    <property type="nucleotide sequence ID" value="NZ_NXIB02000106.1"/>
</dbReference>
<protein>
    <submittedName>
        <fullName evidence="2">Uncharacterized protein</fullName>
    </submittedName>
</protein>
<gene>
    <name evidence="2" type="ORF">CP500_016550</name>
</gene>
<evidence type="ECO:0000313" key="3">
    <source>
        <dbReference type="Proteomes" id="UP000226442"/>
    </source>
</evidence>
<feature type="region of interest" description="Disordered" evidence="1">
    <location>
        <begin position="391"/>
        <end position="413"/>
    </location>
</feature>
<dbReference type="EMBL" id="NXIB02000106">
    <property type="protein sequence ID" value="PHX54364.1"/>
    <property type="molecule type" value="Genomic_DNA"/>
</dbReference>
<evidence type="ECO:0000313" key="2">
    <source>
        <dbReference type="EMBL" id="PHX54364.1"/>
    </source>
</evidence>
<keyword evidence="3" id="KW-1185">Reference proteome</keyword>
<name>A0A2G4EXU7_9CYAN</name>
<organism evidence="2 3">
    <name type="scientific">Tychonema bourrellyi FEM_GT703</name>
    <dbReference type="NCBI Taxonomy" id="2040638"/>
    <lineage>
        <taxon>Bacteria</taxon>
        <taxon>Bacillati</taxon>
        <taxon>Cyanobacteriota</taxon>
        <taxon>Cyanophyceae</taxon>
        <taxon>Oscillatoriophycideae</taxon>
        <taxon>Oscillatoriales</taxon>
        <taxon>Microcoleaceae</taxon>
        <taxon>Tychonema</taxon>
    </lineage>
</organism>
<feature type="region of interest" description="Disordered" evidence="1">
    <location>
        <begin position="429"/>
        <end position="450"/>
    </location>
</feature>
<dbReference type="AlphaFoldDB" id="A0A2G4EXU7"/>
<reference evidence="2" key="1">
    <citation type="submission" date="2017-10" db="EMBL/GenBank/DDBJ databases">
        <title>Draft genome sequence of the planktic cyanobacteria Tychonema bourrellyi isolated from alpine lentic freshwater.</title>
        <authorList>
            <person name="Tett A."/>
            <person name="Armanini F."/>
            <person name="Asnicar F."/>
            <person name="Boscaini A."/>
            <person name="Pasolli E."/>
            <person name="Zolfo M."/>
            <person name="Donati C."/>
            <person name="Salmaso N."/>
            <person name="Segata N."/>
        </authorList>
    </citation>
    <scope>NUCLEOTIDE SEQUENCE</scope>
    <source>
        <strain evidence="2">FEM_GT703</strain>
    </source>
</reference>
<accession>A0A2G4EXU7</accession>
<proteinExistence type="predicted"/>
<feature type="region of interest" description="Disordered" evidence="1">
    <location>
        <begin position="343"/>
        <end position="376"/>
    </location>
</feature>
<sequence>MKKLEFLLQKEGDRAWLPLETPDVEILEGRYRVVARVPHPNADIEIRVSYTSLLQVPPQRQVQSRSTRTNPEGLVVIIPYTRLKPGKWELSCLADPESKPAKPWQYGVQLEVLQAESETLEPLQPIDSTELTSSTIDSELAAAADRATPIPEPQPTKIYQFPIPQPPQPKSPYNLQIVLDRETFVTQLGRPLIISGKIDLPQTSRKNPTPIPESQTAELTKLIGSAELQIYLRDPQTSQVLAEIQQPMPEQLPPCIFGCVTYIPAESKSRLILGEAILRIGNATLSTQVFTITARLEQLLDVIEDNFGEQKYKTEPSLIDSKQAPIEPNLSFLKLVEKSLDSAPTADQTNQTLPPKLSSHQDKSVNNKLELPTFGRKLADSNREKLLSEIAKSPQTEVATQPPDVKLDSPALPSDIANSLEKVEVPAIDQKPENSPQPETAAAETQPAPTKQAFQTLNVENRFWSRLSSFVSKGESPEWLNNTSLSPTPKVAENTREEIVGVEESIPTPPPVVANESPIPEPKSNSWEAREFVIFDEPAPQAPKNLGEKKTRVVEAEVTPLTSYVLGQDEVVPMPVIEPPREIVAGKLVKVRVQLPELMPRIFVKIWVYDRQTYVILDGPRWITEFAANGLGNVQAMAELEIPYGCMEIEFEAIAVEMQTQRESDKITVHRQVLPPSGPTLPLDG</sequence>